<evidence type="ECO:0000259" key="2">
    <source>
        <dbReference type="Pfam" id="PF07508"/>
    </source>
</evidence>
<gene>
    <name evidence="3" type="ORF">FHR34_004728</name>
</gene>
<evidence type="ECO:0000256" key="1">
    <source>
        <dbReference type="SAM" id="MobiDB-lite"/>
    </source>
</evidence>
<dbReference type="GO" id="GO:0003677">
    <property type="term" value="F:DNA binding"/>
    <property type="evidence" value="ECO:0007669"/>
    <property type="project" value="InterPro"/>
</dbReference>
<protein>
    <recommendedName>
        <fullName evidence="2">Recombinase domain-containing protein</fullName>
    </recommendedName>
</protein>
<dbReference type="InterPro" id="IPR011109">
    <property type="entry name" value="DNA_bind_recombinase_dom"/>
</dbReference>
<keyword evidence="4" id="KW-1185">Reference proteome</keyword>
<accession>A0A7W7R5E5</accession>
<dbReference type="InterPro" id="IPR038109">
    <property type="entry name" value="DNA_bind_recomb_sf"/>
</dbReference>
<comment type="caution">
    <text evidence="3">The sequence shown here is derived from an EMBL/GenBank/DDBJ whole genome shotgun (WGS) entry which is preliminary data.</text>
</comment>
<sequence length="192" mass="21735">MRLENPKYTGYQVWNRRARKKGGKNNPPSEWVWSPKPTHEPLVTREMFDAAVPVPGTRQGSRSGAEQNSHPATGRSYLLRSYVWCGFCGRRMFGKFSKGSEYFVCQPKKQVHLKEPWYEADPKAVWVSGTALTDLVHTFFAERVFGPDRQQLLAEDLTARQAEPATSRAGEGDRGQREATAQPRPAARGSRR</sequence>
<proteinExistence type="predicted"/>
<dbReference type="EMBL" id="JACHJV010000001">
    <property type="protein sequence ID" value="MBB4925735.1"/>
    <property type="molecule type" value="Genomic_DNA"/>
</dbReference>
<dbReference type="Gene3D" id="3.90.1750.20">
    <property type="entry name" value="Putative Large Serine Recombinase, Chain B, Domain 2"/>
    <property type="match status" value="1"/>
</dbReference>
<dbReference type="AlphaFoldDB" id="A0A7W7R5E5"/>
<dbReference type="RefSeq" id="WP_184938159.1">
    <property type="nucleotide sequence ID" value="NZ_JACHJV010000001.1"/>
</dbReference>
<dbReference type="Proteomes" id="UP000540506">
    <property type="component" value="Unassembled WGS sequence"/>
</dbReference>
<evidence type="ECO:0000313" key="3">
    <source>
        <dbReference type="EMBL" id="MBB4925735.1"/>
    </source>
</evidence>
<feature type="region of interest" description="Disordered" evidence="1">
    <location>
        <begin position="1"/>
        <end position="37"/>
    </location>
</feature>
<dbReference type="Pfam" id="PF07508">
    <property type="entry name" value="Recombinase"/>
    <property type="match status" value="1"/>
</dbReference>
<evidence type="ECO:0000313" key="4">
    <source>
        <dbReference type="Proteomes" id="UP000540506"/>
    </source>
</evidence>
<dbReference type="GO" id="GO:0000150">
    <property type="term" value="F:DNA strand exchange activity"/>
    <property type="evidence" value="ECO:0007669"/>
    <property type="project" value="InterPro"/>
</dbReference>
<reference evidence="3 4" key="1">
    <citation type="submission" date="2020-08" db="EMBL/GenBank/DDBJ databases">
        <title>Sequencing the genomes of 1000 actinobacteria strains.</title>
        <authorList>
            <person name="Klenk H.-P."/>
        </authorList>
    </citation>
    <scope>NUCLEOTIDE SEQUENCE [LARGE SCALE GENOMIC DNA]</scope>
    <source>
        <strain evidence="3 4">DSM 41654</strain>
    </source>
</reference>
<name>A0A7W7R5E5_KITKI</name>
<organism evidence="3 4">
    <name type="scientific">Kitasatospora kifunensis</name>
    <name type="common">Streptomyces kifunensis</name>
    <dbReference type="NCBI Taxonomy" id="58351"/>
    <lineage>
        <taxon>Bacteria</taxon>
        <taxon>Bacillati</taxon>
        <taxon>Actinomycetota</taxon>
        <taxon>Actinomycetes</taxon>
        <taxon>Kitasatosporales</taxon>
        <taxon>Streptomycetaceae</taxon>
        <taxon>Kitasatospora</taxon>
    </lineage>
</organism>
<feature type="domain" description="Recombinase" evidence="2">
    <location>
        <begin position="3"/>
        <end position="51"/>
    </location>
</feature>
<feature type="region of interest" description="Disordered" evidence="1">
    <location>
        <begin position="155"/>
        <end position="192"/>
    </location>
</feature>